<dbReference type="InterPro" id="IPR029903">
    <property type="entry name" value="RmlD-like-bd"/>
</dbReference>
<dbReference type="GO" id="GO:0008831">
    <property type="term" value="F:dTDP-4-dehydrorhamnose reductase activity"/>
    <property type="evidence" value="ECO:0007669"/>
    <property type="project" value="UniProtKB-EC"/>
</dbReference>
<dbReference type="NCBIfam" id="TIGR01214">
    <property type="entry name" value="rmlD"/>
    <property type="match status" value="1"/>
</dbReference>
<dbReference type="SUPFAM" id="SSF51735">
    <property type="entry name" value="NAD(P)-binding Rossmann-fold domains"/>
    <property type="match status" value="1"/>
</dbReference>
<accession>A0A4R8L3L7</accession>
<evidence type="ECO:0000256" key="6">
    <source>
        <dbReference type="RuleBase" id="RU364082"/>
    </source>
</evidence>
<organism evidence="8 9">
    <name type="scientific">Paraburkholderia rhizosphaerae</name>
    <dbReference type="NCBI Taxonomy" id="480658"/>
    <lineage>
        <taxon>Bacteria</taxon>
        <taxon>Pseudomonadati</taxon>
        <taxon>Pseudomonadota</taxon>
        <taxon>Betaproteobacteria</taxon>
        <taxon>Burkholderiales</taxon>
        <taxon>Burkholderiaceae</taxon>
        <taxon>Paraburkholderia</taxon>
    </lineage>
</organism>
<dbReference type="OrthoDB" id="9803892at2"/>
<gene>
    <name evidence="8" type="ORF">BX592_14327</name>
</gene>
<evidence type="ECO:0000256" key="4">
    <source>
        <dbReference type="ARBA" id="ARBA00017099"/>
    </source>
</evidence>
<evidence type="ECO:0000256" key="2">
    <source>
        <dbReference type="ARBA" id="ARBA00010944"/>
    </source>
</evidence>
<dbReference type="Pfam" id="PF04321">
    <property type="entry name" value="RmlD_sub_bind"/>
    <property type="match status" value="1"/>
</dbReference>
<dbReference type="CDD" id="cd05254">
    <property type="entry name" value="dTDP_HR_like_SDR_e"/>
    <property type="match status" value="1"/>
</dbReference>
<evidence type="ECO:0000313" key="9">
    <source>
        <dbReference type="Proteomes" id="UP000295509"/>
    </source>
</evidence>
<dbReference type="AlphaFoldDB" id="A0A4R8L3L7"/>
<dbReference type="Proteomes" id="UP000295509">
    <property type="component" value="Unassembled WGS sequence"/>
</dbReference>
<dbReference type="GO" id="GO:0019305">
    <property type="term" value="P:dTDP-rhamnose biosynthetic process"/>
    <property type="evidence" value="ECO:0007669"/>
    <property type="project" value="UniProtKB-UniPathway"/>
</dbReference>
<proteinExistence type="inferred from homology"/>
<comment type="pathway">
    <text evidence="1 6">Carbohydrate biosynthesis; dTDP-L-rhamnose biosynthesis.</text>
</comment>
<evidence type="ECO:0000256" key="3">
    <source>
        <dbReference type="ARBA" id="ARBA00012929"/>
    </source>
</evidence>
<dbReference type="GO" id="GO:0005829">
    <property type="term" value="C:cytosol"/>
    <property type="evidence" value="ECO:0007669"/>
    <property type="project" value="TreeGrafter"/>
</dbReference>
<comment type="function">
    <text evidence="6">Catalyzes the reduction of dTDP-6-deoxy-L-lyxo-4-hexulose to yield dTDP-L-rhamnose.</text>
</comment>
<comment type="caution">
    <text evidence="8">The sequence shown here is derived from an EMBL/GenBank/DDBJ whole genome shotgun (WGS) entry which is preliminary data.</text>
</comment>
<comment type="catalytic activity">
    <reaction evidence="5 6">
        <text>dTDP-beta-L-rhamnose + NADP(+) = dTDP-4-dehydro-beta-L-rhamnose + NADPH + H(+)</text>
        <dbReference type="Rhea" id="RHEA:21796"/>
        <dbReference type="ChEBI" id="CHEBI:15378"/>
        <dbReference type="ChEBI" id="CHEBI:57510"/>
        <dbReference type="ChEBI" id="CHEBI:57783"/>
        <dbReference type="ChEBI" id="CHEBI:58349"/>
        <dbReference type="ChEBI" id="CHEBI:62830"/>
        <dbReference type="EC" id="1.1.1.133"/>
    </reaction>
</comment>
<feature type="domain" description="RmlD-like substrate binding" evidence="7">
    <location>
        <begin position="8"/>
        <end position="297"/>
    </location>
</feature>
<keyword evidence="6" id="KW-0560">Oxidoreductase</keyword>
<keyword evidence="9" id="KW-1185">Reference proteome</keyword>
<dbReference type="InterPro" id="IPR036291">
    <property type="entry name" value="NAD(P)-bd_dom_sf"/>
</dbReference>
<dbReference type="RefSeq" id="WP_134197320.1">
    <property type="nucleotide sequence ID" value="NZ_JBHLUW010000033.1"/>
</dbReference>
<dbReference type="Gene3D" id="3.90.25.10">
    <property type="entry name" value="UDP-galactose 4-epimerase, domain 1"/>
    <property type="match status" value="1"/>
</dbReference>
<comment type="cofactor">
    <cofactor evidence="6">
        <name>Mg(2+)</name>
        <dbReference type="ChEBI" id="CHEBI:18420"/>
    </cofactor>
    <text evidence="6">Binds 1 Mg(2+) ion per monomer.</text>
</comment>
<keyword evidence="6" id="KW-0521">NADP</keyword>
<name>A0A4R8L3L7_9BURK</name>
<dbReference type="EMBL" id="SORE01000043">
    <property type="protein sequence ID" value="TDY37156.1"/>
    <property type="molecule type" value="Genomic_DNA"/>
</dbReference>
<dbReference type="PANTHER" id="PTHR10491:SF4">
    <property type="entry name" value="METHIONINE ADENOSYLTRANSFERASE 2 SUBUNIT BETA"/>
    <property type="match status" value="1"/>
</dbReference>
<dbReference type="Gene3D" id="3.40.50.720">
    <property type="entry name" value="NAD(P)-binding Rossmann-like Domain"/>
    <property type="match status" value="1"/>
</dbReference>
<comment type="similarity">
    <text evidence="2 6">Belongs to the dTDP-4-dehydrorhamnose reductase family.</text>
</comment>
<dbReference type="PANTHER" id="PTHR10491">
    <property type="entry name" value="DTDP-4-DEHYDRORHAMNOSE REDUCTASE"/>
    <property type="match status" value="1"/>
</dbReference>
<sequence length="300" mass="32949">MPDSDEVTILLTGASGQVGFELQQTLNALGRVIVPERHSLDLANPDQIRRVVREVKPDLIVNPAAYTAVDKAEADSDAAMAVNGLAPGIFAEEAKRLSSVFVHYSTDYVFDGAKPSPYVEDDVCHPLGVYGATKLAGERAVEQVGGRYLVFRTSWVYGARGRNFLLTMLRLAKEHRELRVVTDQTGAPTWAVSIAQGTADILRNAFAGHRGDADWWEQHAAIYHMTCAGAVSWAEFASAIFDSARLAEPPVVIPITTEEYPTPAKRPRNSRLSNERLLRTFGVQLPDWRDALTRCMAGLD</sequence>
<protein>
    <recommendedName>
        <fullName evidence="4 6">dTDP-4-dehydrorhamnose reductase</fullName>
        <ecNumber evidence="3 6">1.1.1.133</ecNumber>
    </recommendedName>
</protein>
<dbReference type="InterPro" id="IPR005913">
    <property type="entry name" value="dTDP_dehydrorham_reduct"/>
</dbReference>
<evidence type="ECO:0000313" key="8">
    <source>
        <dbReference type="EMBL" id="TDY37156.1"/>
    </source>
</evidence>
<evidence type="ECO:0000256" key="5">
    <source>
        <dbReference type="ARBA" id="ARBA00048200"/>
    </source>
</evidence>
<reference evidence="8 9" key="1">
    <citation type="submission" date="2019-03" db="EMBL/GenBank/DDBJ databases">
        <title>Genomic Encyclopedia of Type Strains, Phase III (KMG-III): the genomes of soil and plant-associated and newly described type strains.</title>
        <authorList>
            <person name="Whitman W."/>
        </authorList>
    </citation>
    <scope>NUCLEOTIDE SEQUENCE [LARGE SCALE GENOMIC DNA]</scope>
    <source>
        <strain evidence="8 9">LMG 29544</strain>
    </source>
</reference>
<evidence type="ECO:0000256" key="1">
    <source>
        <dbReference type="ARBA" id="ARBA00004781"/>
    </source>
</evidence>
<evidence type="ECO:0000259" key="7">
    <source>
        <dbReference type="Pfam" id="PF04321"/>
    </source>
</evidence>
<dbReference type="EC" id="1.1.1.133" evidence="3 6"/>
<dbReference type="UniPathway" id="UPA00124"/>